<dbReference type="GO" id="GO:0097510">
    <property type="term" value="P:base-excision repair, AP site formation via deaminated base removal"/>
    <property type="evidence" value="ECO:0007669"/>
    <property type="project" value="TreeGrafter"/>
</dbReference>
<gene>
    <name evidence="5" type="ORF">MNBD_ALPHA05-97</name>
</gene>
<keyword evidence="5" id="KW-0326">Glycosidase</keyword>
<accession>A0A3B0S1M3</accession>
<keyword evidence="2" id="KW-0227">DNA damage</keyword>
<dbReference type="PANTHER" id="PTHR11264:SF0">
    <property type="entry name" value="URACIL-DNA GLYCOSYLASE"/>
    <property type="match status" value="1"/>
</dbReference>
<keyword evidence="3 5" id="KW-0378">Hydrolase</keyword>
<comment type="similarity">
    <text evidence="1">Belongs to the uracil-DNA glycosylase (UDG) superfamily. UNG family.</text>
</comment>
<dbReference type="PROSITE" id="PS00130">
    <property type="entry name" value="U_DNA_GLYCOSYLASE"/>
    <property type="match status" value="1"/>
</dbReference>
<dbReference type="GO" id="GO:0005634">
    <property type="term" value="C:nucleus"/>
    <property type="evidence" value="ECO:0007669"/>
    <property type="project" value="TreeGrafter"/>
</dbReference>
<keyword evidence="4" id="KW-0234">DNA repair</keyword>
<protein>
    <submittedName>
        <fullName evidence="5">Uracil-DNA glycosylase, family 1</fullName>
        <ecNumber evidence="5">3.2.2.27</ecNumber>
    </submittedName>
</protein>
<evidence type="ECO:0000313" key="5">
    <source>
        <dbReference type="EMBL" id="VAV99820.1"/>
    </source>
</evidence>
<dbReference type="Gene3D" id="3.40.470.10">
    <property type="entry name" value="Uracil-DNA glycosylase-like domain"/>
    <property type="match status" value="1"/>
</dbReference>
<organism evidence="5">
    <name type="scientific">hydrothermal vent metagenome</name>
    <dbReference type="NCBI Taxonomy" id="652676"/>
    <lineage>
        <taxon>unclassified sequences</taxon>
        <taxon>metagenomes</taxon>
        <taxon>ecological metagenomes</taxon>
    </lineage>
</organism>
<dbReference type="EC" id="3.2.2.27" evidence="5"/>
<dbReference type="GO" id="GO:0005739">
    <property type="term" value="C:mitochondrion"/>
    <property type="evidence" value="ECO:0007669"/>
    <property type="project" value="TreeGrafter"/>
</dbReference>
<evidence type="ECO:0000256" key="1">
    <source>
        <dbReference type="ARBA" id="ARBA00008184"/>
    </source>
</evidence>
<sequence>MTDFNIPLSDSGWREALKSEFERPDYQRIISFLRNETARGAIVYPPKDLIFNAFNLTPLSKVKVVILGQDPYHGPGQAMGLSFSVPAG</sequence>
<feature type="non-terminal residue" evidence="5">
    <location>
        <position position="88"/>
    </location>
</feature>
<dbReference type="PANTHER" id="PTHR11264">
    <property type="entry name" value="URACIL-DNA GLYCOSYLASE"/>
    <property type="match status" value="1"/>
</dbReference>
<evidence type="ECO:0000256" key="3">
    <source>
        <dbReference type="ARBA" id="ARBA00022801"/>
    </source>
</evidence>
<dbReference type="SUPFAM" id="SSF52141">
    <property type="entry name" value="Uracil-DNA glycosylase-like"/>
    <property type="match status" value="1"/>
</dbReference>
<dbReference type="GO" id="GO:0004844">
    <property type="term" value="F:uracil DNA N-glycosylase activity"/>
    <property type="evidence" value="ECO:0007669"/>
    <property type="project" value="UniProtKB-EC"/>
</dbReference>
<name>A0A3B0S1M3_9ZZZZ</name>
<dbReference type="AlphaFoldDB" id="A0A3B0S1M3"/>
<reference evidence="5" key="1">
    <citation type="submission" date="2018-06" db="EMBL/GenBank/DDBJ databases">
        <authorList>
            <person name="Zhirakovskaya E."/>
        </authorList>
    </citation>
    <scope>NUCLEOTIDE SEQUENCE</scope>
</reference>
<proteinExistence type="inferred from homology"/>
<dbReference type="InterPro" id="IPR002043">
    <property type="entry name" value="UDG_fam1"/>
</dbReference>
<dbReference type="InterPro" id="IPR036895">
    <property type="entry name" value="Uracil-DNA_glycosylase-like_sf"/>
</dbReference>
<dbReference type="InterPro" id="IPR018085">
    <property type="entry name" value="Ura-DNA_Glyclase_AS"/>
</dbReference>
<evidence type="ECO:0000256" key="2">
    <source>
        <dbReference type="ARBA" id="ARBA00022763"/>
    </source>
</evidence>
<evidence type="ECO:0000256" key="4">
    <source>
        <dbReference type="ARBA" id="ARBA00023204"/>
    </source>
</evidence>
<dbReference type="EMBL" id="UOEH01000286">
    <property type="protein sequence ID" value="VAV99820.1"/>
    <property type="molecule type" value="Genomic_DNA"/>
</dbReference>